<accession>A0A9P0LHI5</accession>
<evidence type="ECO:0000256" key="1">
    <source>
        <dbReference type="SAM" id="MobiDB-lite"/>
    </source>
</evidence>
<protein>
    <submittedName>
        <fullName evidence="2">Uncharacterized protein</fullName>
    </submittedName>
</protein>
<gene>
    <name evidence="2" type="ORF">ACAOBT_LOCUS20184</name>
</gene>
<feature type="region of interest" description="Disordered" evidence="1">
    <location>
        <begin position="1"/>
        <end position="42"/>
    </location>
</feature>
<dbReference type="EMBL" id="CAKOFQ010007109">
    <property type="protein sequence ID" value="CAH1991317.1"/>
    <property type="molecule type" value="Genomic_DNA"/>
</dbReference>
<sequence length="42" mass="4846">MQFRTIQDPVSGFQKRQQEQSNFSIPPPRSCNPHSKSCLNKV</sequence>
<evidence type="ECO:0000313" key="2">
    <source>
        <dbReference type="EMBL" id="CAH1991317.1"/>
    </source>
</evidence>
<feature type="compositionally biased region" description="Polar residues" evidence="1">
    <location>
        <begin position="32"/>
        <end position="42"/>
    </location>
</feature>
<comment type="caution">
    <text evidence="2">The sequence shown here is derived from an EMBL/GenBank/DDBJ whole genome shotgun (WGS) entry which is preliminary data.</text>
</comment>
<dbReference type="AlphaFoldDB" id="A0A9P0LHI5"/>
<dbReference type="Proteomes" id="UP001152888">
    <property type="component" value="Unassembled WGS sequence"/>
</dbReference>
<proteinExistence type="predicted"/>
<keyword evidence="3" id="KW-1185">Reference proteome</keyword>
<evidence type="ECO:0000313" key="3">
    <source>
        <dbReference type="Proteomes" id="UP001152888"/>
    </source>
</evidence>
<organism evidence="2 3">
    <name type="scientific">Acanthoscelides obtectus</name>
    <name type="common">Bean weevil</name>
    <name type="synonym">Bruchus obtectus</name>
    <dbReference type="NCBI Taxonomy" id="200917"/>
    <lineage>
        <taxon>Eukaryota</taxon>
        <taxon>Metazoa</taxon>
        <taxon>Ecdysozoa</taxon>
        <taxon>Arthropoda</taxon>
        <taxon>Hexapoda</taxon>
        <taxon>Insecta</taxon>
        <taxon>Pterygota</taxon>
        <taxon>Neoptera</taxon>
        <taxon>Endopterygota</taxon>
        <taxon>Coleoptera</taxon>
        <taxon>Polyphaga</taxon>
        <taxon>Cucujiformia</taxon>
        <taxon>Chrysomeloidea</taxon>
        <taxon>Chrysomelidae</taxon>
        <taxon>Bruchinae</taxon>
        <taxon>Bruchini</taxon>
        <taxon>Acanthoscelides</taxon>
    </lineage>
</organism>
<reference evidence="2" key="1">
    <citation type="submission" date="2022-03" db="EMBL/GenBank/DDBJ databases">
        <authorList>
            <person name="Sayadi A."/>
        </authorList>
    </citation>
    <scope>NUCLEOTIDE SEQUENCE</scope>
</reference>
<name>A0A9P0LHI5_ACAOB</name>